<dbReference type="EMBL" id="CP014691">
    <property type="protein sequence ID" value="AQS87147.1"/>
    <property type="molecule type" value="Genomic_DNA"/>
</dbReference>
<dbReference type="GO" id="GO:0005737">
    <property type="term" value="C:cytoplasm"/>
    <property type="evidence" value="ECO:0007669"/>
    <property type="project" value="UniProtKB-SubCell"/>
</dbReference>
<dbReference type="InterPro" id="IPR035958">
    <property type="entry name" value="SecB-like_sf"/>
</dbReference>
<dbReference type="SUPFAM" id="SSF54611">
    <property type="entry name" value="SecB-like"/>
    <property type="match status" value="1"/>
</dbReference>
<proteinExistence type="inferred from homology"/>
<keyword evidence="6" id="KW-0963">Cytoplasm</keyword>
<evidence type="ECO:0000256" key="5">
    <source>
        <dbReference type="ARBA" id="ARBA00023186"/>
    </source>
</evidence>
<keyword evidence="9" id="KW-1185">Reference proteome</keyword>
<evidence type="ECO:0000313" key="9">
    <source>
        <dbReference type="Proteomes" id="UP000188604"/>
    </source>
</evidence>
<name>A0A1U9KMX7_9PROT</name>
<dbReference type="HAMAP" id="MF_00821">
    <property type="entry name" value="SecB"/>
    <property type="match status" value="1"/>
</dbReference>
<keyword evidence="2 6" id="KW-0813">Transport</keyword>
<reference evidence="8 9" key="1">
    <citation type="submission" date="2016-03" db="EMBL/GenBank/DDBJ databases">
        <title>Acetic acid bacteria sequencing.</title>
        <authorList>
            <person name="Brandt J."/>
            <person name="Jakob F."/>
            <person name="Vogel R.F."/>
        </authorList>
    </citation>
    <scope>NUCLEOTIDE SEQUENCE [LARGE SCALE GENOMIC DNA]</scope>
    <source>
        <strain evidence="8 9">NBRC 101099</strain>
    </source>
</reference>
<dbReference type="GO" id="GO:0006457">
    <property type="term" value="P:protein folding"/>
    <property type="evidence" value="ECO:0007669"/>
    <property type="project" value="UniProtKB-UniRule"/>
</dbReference>
<gene>
    <name evidence="6" type="primary">secB</name>
    <name evidence="8" type="ORF">A0U93_03470</name>
</gene>
<evidence type="ECO:0000256" key="2">
    <source>
        <dbReference type="ARBA" id="ARBA00022448"/>
    </source>
</evidence>
<comment type="function">
    <text evidence="6">One of the proteins required for the normal export of preproteins out of the cell cytoplasm. It is a molecular chaperone that binds to a subset of precursor proteins, maintaining them in a translocation-competent state. It also specifically binds to its receptor SecA.</text>
</comment>
<dbReference type="GO" id="GO:0051262">
    <property type="term" value="P:protein tetramerization"/>
    <property type="evidence" value="ECO:0007669"/>
    <property type="project" value="InterPro"/>
</dbReference>
<dbReference type="Gene3D" id="3.10.420.10">
    <property type="entry name" value="SecB-like"/>
    <property type="match status" value="1"/>
</dbReference>
<evidence type="ECO:0000313" key="8">
    <source>
        <dbReference type="EMBL" id="AQS87147.1"/>
    </source>
</evidence>
<dbReference type="AlphaFoldDB" id="A0A1U9KMX7"/>
<sequence length="175" mass="18834">MSESNPTPANDTPENGAPPGMPLAVNLQYTRDLSFEVPAGAAIFKTLRGAPQVGVNIDVRVDPIEENQPIFEVSLVVRVEATEPPEQEGGQNGRTVFIADLTYAAIVTLNNAPQEIVEPLLLVEVPRLIFPFARNIISDVTRDGGFPSVVLAPIDFVALWQAKRAAQFPEPAGHA</sequence>
<dbReference type="OrthoDB" id="9795145at2"/>
<keyword evidence="3 6" id="KW-0653">Protein transport</keyword>
<dbReference type="PANTHER" id="PTHR36918">
    <property type="match status" value="1"/>
</dbReference>
<feature type="compositionally biased region" description="Polar residues" evidence="7">
    <location>
        <begin position="1"/>
        <end position="13"/>
    </location>
</feature>
<dbReference type="RefSeq" id="WP_077806121.1">
    <property type="nucleotide sequence ID" value="NZ_BJXS01000008.1"/>
</dbReference>
<dbReference type="Proteomes" id="UP000188604">
    <property type="component" value="Chromosome"/>
</dbReference>
<dbReference type="GO" id="GO:0015031">
    <property type="term" value="P:protein transport"/>
    <property type="evidence" value="ECO:0007669"/>
    <property type="project" value="UniProtKB-UniRule"/>
</dbReference>
<organism evidence="8 9">
    <name type="scientific">Neoasaia chiangmaiensis</name>
    <dbReference type="NCBI Taxonomy" id="320497"/>
    <lineage>
        <taxon>Bacteria</taxon>
        <taxon>Pseudomonadati</taxon>
        <taxon>Pseudomonadota</taxon>
        <taxon>Alphaproteobacteria</taxon>
        <taxon>Acetobacterales</taxon>
        <taxon>Acetobacteraceae</taxon>
        <taxon>Neoasaia</taxon>
    </lineage>
</organism>
<dbReference type="STRING" id="320497.A0U93_03470"/>
<protein>
    <recommendedName>
        <fullName evidence="6">Protein-export protein SecB</fullName>
    </recommendedName>
</protein>
<dbReference type="KEGG" id="nch:A0U93_03470"/>
<keyword evidence="4 6" id="KW-0811">Translocation</keyword>
<dbReference type="NCBIfam" id="NF004392">
    <property type="entry name" value="PRK05751.1-3"/>
    <property type="match status" value="1"/>
</dbReference>
<dbReference type="PANTHER" id="PTHR36918:SF1">
    <property type="entry name" value="PROTEIN-EXPORT PROTEIN SECB"/>
    <property type="match status" value="1"/>
</dbReference>
<dbReference type="GO" id="GO:0051082">
    <property type="term" value="F:unfolded protein binding"/>
    <property type="evidence" value="ECO:0007669"/>
    <property type="project" value="InterPro"/>
</dbReference>
<accession>A0A1U9KMX7</accession>
<keyword evidence="5 6" id="KW-0143">Chaperone</keyword>
<comment type="similarity">
    <text evidence="1 6">Belongs to the SecB family.</text>
</comment>
<feature type="region of interest" description="Disordered" evidence="7">
    <location>
        <begin position="1"/>
        <end position="21"/>
    </location>
</feature>
<evidence type="ECO:0000256" key="1">
    <source>
        <dbReference type="ARBA" id="ARBA00009990"/>
    </source>
</evidence>
<comment type="subcellular location">
    <subcellularLocation>
        <location evidence="6">Cytoplasm</location>
    </subcellularLocation>
</comment>
<evidence type="ECO:0000256" key="4">
    <source>
        <dbReference type="ARBA" id="ARBA00023010"/>
    </source>
</evidence>
<evidence type="ECO:0000256" key="3">
    <source>
        <dbReference type="ARBA" id="ARBA00022927"/>
    </source>
</evidence>
<evidence type="ECO:0000256" key="6">
    <source>
        <dbReference type="HAMAP-Rule" id="MF_00821"/>
    </source>
</evidence>
<dbReference type="Pfam" id="PF02556">
    <property type="entry name" value="SecB"/>
    <property type="match status" value="1"/>
</dbReference>
<dbReference type="InterPro" id="IPR003708">
    <property type="entry name" value="SecB"/>
</dbReference>
<evidence type="ECO:0000256" key="7">
    <source>
        <dbReference type="SAM" id="MobiDB-lite"/>
    </source>
</evidence>
<dbReference type="PRINTS" id="PR01594">
    <property type="entry name" value="SECBCHAPRONE"/>
</dbReference>
<comment type="subunit">
    <text evidence="6">Homotetramer, a dimer of dimers. One homotetramer interacts with 1 SecA dimer.</text>
</comment>